<dbReference type="PANTHER" id="PTHR12689:SF4">
    <property type="entry name" value="PROTEIN AAR2 HOMOLOG"/>
    <property type="match status" value="1"/>
</dbReference>
<evidence type="ECO:0000256" key="3">
    <source>
        <dbReference type="ARBA" id="ARBA00016372"/>
    </source>
</evidence>
<dbReference type="InterPro" id="IPR033647">
    <property type="entry name" value="Aar2_N"/>
</dbReference>
<dbReference type="Pfam" id="PF05282">
    <property type="entry name" value="AAR2"/>
    <property type="match status" value="1"/>
</dbReference>
<feature type="domain" description="AAR2 C-terminal" evidence="10">
    <location>
        <begin position="209"/>
        <end position="363"/>
    </location>
</feature>
<dbReference type="InterPro" id="IPR038516">
    <property type="entry name" value="AAR2_N_sf"/>
</dbReference>
<evidence type="ECO:0000259" key="10">
    <source>
        <dbReference type="Pfam" id="PF05282"/>
    </source>
</evidence>
<evidence type="ECO:0000259" key="11">
    <source>
        <dbReference type="Pfam" id="PF20981"/>
    </source>
</evidence>
<comment type="subunit">
    <text evidence="8">Interacts with PRPF8 (via RNase H homology domain). Component of a U5 snRNP complex that contains PRPF8.</text>
</comment>
<proteinExistence type="inferred from homology"/>
<dbReference type="GO" id="GO:0000244">
    <property type="term" value="P:spliceosomal tri-snRNP complex assembly"/>
    <property type="evidence" value="ECO:0007669"/>
    <property type="project" value="TreeGrafter"/>
</dbReference>
<organism evidence="12">
    <name type="scientific">Timema douglasi</name>
    <name type="common">Walking stick</name>
    <dbReference type="NCBI Taxonomy" id="61478"/>
    <lineage>
        <taxon>Eukaryota</taxon>
        <taxon>Metazoa</taxon>
        <taxon>Ecdysozoa</taxon>
        <taxon>Arthropoda</taxon>
        <taxon>Hexapoda</taxon>
        <taxon>Insecta</taxon>
        <taxon>Pterygota</taxon>
        <taxon>Neoptera</taxon>
        <taxon>Polyneoptera</taxon>
        <taxon>Phasmatodea</taxon>
        <taxon>Timematodea</taxon>
        <taxon>Timematoidea</taxon>
        <taxon>Timematidae</taxon>
        <taxon>Timema</taxon>
    </lineage>
</organism>
<dbReference type="CDD" id="cd13778">
    <property type="entry name" value="Aar2_C"/>
    <property type="match status" value="1"/>
</dbReference>
<evidence type="ECO:0000256" key="7">
    <source>
        <dbReference type="ARBA" id="ARBA00030625"/>
    </source>
</evidence>
<feature type="region of interest" description="Disordered" evidence="9">
    <location>
        <begin position="168"/>
        <end position="193"/>
    </location>
</feature>
<dbReference type="InterPro" id="IPR033648">
    <property type="entry name" value="AAR2_C"/>
</dbReference>
<dbReference type="AlphaFoldDB" id="A0A7R8ZAY2"/>
<dbReference type="InterPro" id="IPR007946">
    <property type="entry name" value="AAR2"/>
</dbReference>
<reference evidence="12" key="1">
    <citation type="submission" date="2020-11" db="EMBL/GenBank/DDBJ databases">
        <authorList>
            <person name="Tran Van P."/>
        </authorList>
    </citation>
    <scope>NUCLEOTIDE SEQUENCE</scope>
</reference>
<accession>A0A7R8ZAY2</accession>
<evidence type="ECO:0000256" key="4">
    <source>
        <dbReference type="ARBA" id="ARBA00022664"/>
    </source>
</evidence>
<keyword evidence="4" id="KW-0507">mRNA processing</keyword>
<protein>
    <recommendedName>
        <fullName evidence="3">Protein AAR2 homolog</fullName>
    </recommendedName>
    <alternativeName>
        <fullName evidence="7">AAR2 splicing factor homolog</fullName>
    </alternativeName>
</protein>
<keyword evidence="5" id="KW-0747">Spliceosome</keyword>
<dbReference type="Gene3D" id="1.25.40.550">
    <property type="entry name" value="Aar2, C-terminal domain-like"/>
    <property type="match status" value="1"/>
</dbReference>
<evidence type="ECO:0000313" key="12">
    <source>
        <dbReference type="EMBL" id="CAD7203068.1"/>
    </source>
</evidence>
<evidence type="ECO:0000256" key="5">
    <source>
        <dbReference type="ARBA" id="ARBA00022728"/>
    </source>
</evidence>
<evidence type="ECO:0000256" key="2">
    <source>
        <dbReference type="ARBA" id="ARBA00006281"/>
    </source>
</evidence>
<dbReference type="Pfam" id="PF20981">
    <property type="entry name" value="AAR2_1st"/>
    <property type="match status" value="1"/>
</dbReference>
<dbReference type="FunFam" id="2.60.34.20:FF:000001">
    <property type="entry name" value="protein AAR2 homolog"/>
    <property type="match status" value="1"/>
</dbReference>
<evidence type="ECO:0000256" key="1">
    <source>
        <dbReference type="ARBA" id="ARBA00003708"/>
    </source>
</evidence>
<comment type="similarity">
    <text evidence="2">Belongs to the AAR2 family.</text>
</comment>
<dbReference type="GO" id="GO:0005681">
    <property type="term" value="C:spliceosomal complex"/>
    <property type="evidence" value="ECO:0007669"/>
    <property type="project" value="UniProtKB-KW"/>
</dbReference>
<dbReference type="CDD" id="cd13777">
    <property type="entry name" value="Aar2_N"/>
    <property type="match status" value="1"/>
</dbReference>
<evidence type="ECO:0000256" key="9">
    <source>
        <dbReference type="SAM" id="MobiDB-lite"/>
    </source>
</evidence>
<dbReference type="PANTHER" id="PTHR12689">
    <property type="entry name" value="A1 CISTRON SPLICING FACTOR AAR2-RELATED"/>
    <property type="match status" value="1"/>
</dbReference>
<comment type="function">
    <text evidence="1">Component of the U5 snRNP complex that is required for spliceosome assembly and for pre-mRNA splicing.</text>
</comment>
<feature type="domain" description="AAR2 N-terminal" evidence="11">
    <location>
        <begin position="20"/>
        <end position="151"/>
    </location>
</feature>
<sequence length="380" mass="43248">MSSNGTVEMDQELARRLLLEGAIFIFLDVPSGTEFGIDMKHWNTGEKFKGVKMIPPGIHYVHYSATNSQGDTGPRVGFIHNFQKSELVVKRWDKDAEDISDKEIEEDEKNRIKLNILNMDRFLGPYPFDVWKKWKSLTNKVTENVVNAIIPTSGYIRSALELLPCDTDRTSGGGAATTQSVKRRSRTAEEKEEELLPQLKPSPGTELRFSQFPECNYPEGATPAEITRHSLDSSYVLETLLSKYDSASDLIGELQFAFVCFLVGHSLEAFEHWKKLVGTLCSCDSAVSKHRELFYDTLTTLETQLEEIPEDFLVDIVTSNNFIYHSLRELFRTLQESDALDHRLKLRAKRLAENLTARFGWDFTHLEEEDSDEAPVVVKT</sequence>
<gene>
    <name evidence="12" type="ORF">TDIB3V08_LOCUS9245</name>
</gene>
<dbReference type="Gene3D" id="2.60.34.20">
    <property type="match status" value="1"/>
</dbReference>
<keyword evidence="6" id="KW-0508">mRNA splicing</keyword>
<dbReference type="EMBL" id="OA570138">
    <property type="protein sequence ID" value="CAD7203068.1"/>
    <property type="molecule type" value="Genomic_DNA"/>
</dbReference>
<name>A0A7R8ZAY2_TIMDO</name>
<dbReference type="InterPro" id="IPR038514">
    <property type="entry name" value="AAR2_C_sf"/>
</dbReference>
<evidence type="ECO:0000256" key="6">
    <source>
        <dbReference type="ARBA" id="ARBA00023187"/>
    </source>
</evidence>
<dbReference type="FunFam" id="1.25.40.550:FF:000001">
    <property type="entry name" value="AAR2 splicing factor homolog"/>
    <property type="match status" value="1"/>
</dbReference>
<evidence type="ECO:0000256" key="8">
    <source>
        <dbReference type="ARBA" id="ARBA00047009"/>
    </source>
</evidence>